<keyword evidence="2" id="KW-1185">Reference proteome</keyword>
<gene>
    <name evidence="1" type="ORF">EVG20_g8478</name>
</gene>
<name>A0A4Y9Y574_9AGAM</name>
<dbReference type="Gene3D" id="3.80.10.10">
    <property type="entry name" value="Ribonuclease Inhibitor"/>
    <property type="match status" value="1"/>
</dbReference>
<dbReference type="InterPro" id="IPR032675">
    <property type="entry name" value="LRR_dom_sf"/>
</dbReference>
<dbReference type="EMBL" id="SEOQ01000738">
    <property type="protein sequence ID" value="TFY57606.1"/>
    <property type="molecule type" value="Genomic_DNA"/>
</dbReference>
<dbReference type="STRING" id="205917.A0A4Y9Y574"/>
<dbReference type="OrthoDB" id="3543113at2759"/>
<dbReference type="Proteomes" id="UP000298327">
    <property type="component" value="Unassembled WGS sequence"/>
</dbReference>
<dbReference type="AlphaFoldDB" id="A0A4Y9Y574"/>
<proteinExistence type="predicted"/>
<evidence type="ECO:0008006" key="3">
    <source>
        <dbReference type="Google" id="ProtNLM"/>
    </source>
</evidence>
<comment type="caution">
    <text evidence="1">The sequence shown here is derived from an EMBL/GenBank/DDBJ whole genome shotgun (WGS) entry which is preliminary data.</text>
</comment>
<accession>A0A4Y9Y574</accession>
<reference evidence="1 2" key="1">
    <citation type="submission" date="2019-02" db="EMBL/GenBank/DDBJ databases">
        <title>Genome sequencing of the rare red list fungi Dentipellis fragilis.</title>
        <authorList>
            <person name="Buettner E."/>
            <person name="Kellner H."/>
        </authorList>
    </citation>
    <scope>NUCLEOTIDE SEQUENCE [LARGE SCALE GENOMIC DNA]</scope>
    <source>
        <strain evidence="1 2">DSM 105465</strain>
    </source>
</reference>
<evidence type="ECO:0000313" key="1">
    <source>
        <dbReference type="EMBL" id="TFY57606.1"/>
    </source>
</evidence>
<evidence type="ECO:0000313" key="2">
    <source>
        <dbReference type="Proteomes" id="UP000298327"/>
    </source>
</evidence>
<protein>
    <recommendedName>
        <fullName evidence="3">F-box domain-containing protein</fullName>
    </recommendedName>
</protein>
<organism evidence="1 2">
    <name type="scientific">Dentipellis fragilis</name>
    <dbReference type="NCBI Taxonomy" id="205917"/>
    <lineage>
        <taxon>Eukaryota</taxon>
        <taxon>Fungi</taxon>
        <taxon>Dikarya</taxon>
        <taxon>Basidiomycota</taxon>
        <taxon>Agaricomycotina</taxon>
        <taxon>Agaricomycetes</taxon>
        <taxon>Russulales</taxon>
        <taxon>Hericiaceae</taxon>
        <taxon>Dentipellis</taxon>
    </lineage>
</organism>
<sequence>MEVSGAHMHRCLKSPVIVLCILEALYPYKVDIADIQESTSSRVYRCGADGPGKTYHYLERDPTGGRGAVAALAQTCRFFLEPCLNTLWRHLFSLSPLLNCLDDTCVPLSKGEQGPRLRPGRLRNPRQFEINDPNKLNWNRFNYYAHRVKVNWTDDDDDIPKYVWFRLAASRRAPLLPRLQHLIWRETDRSKLPYLSLLCGPALQRLTVFPGDPQTESPDNDESTMVTLVLSLSLRSPLLEEVEIVLDMDGDYAAEELCEPASWMVAAMHPLRSFKCAACLDTLAFTWLSSMPALHSFGLVGGWVFRDLVASPVFFPKLEEFTVSEIFLGEMTRLLTTFLPRHSFTTISVSTSIYIPGGEIEPFVKALCLYCNPATLTHLRLDLTDEVLRDGIDRTLDSDTLIALQQFTQLREFSIKAYQIQWKDQFLKDIAPAWRSLQILKIDTVCIFRQPTGMPKSTMHSLIPLATFCPDLHSITLEICNWDDPDPVLMAIQRPNMKEHASLPMLHVCLGHNLNAPPKDLRAERRVAAVLKALFPNIRSAWNTGVEFWIRHDWPEYQDLTQEAYSISAERNRVW</sequence>